<feature type="compositionally biased region" description="Polar residues" evidence="1">
    <location>
        <begin position="27"/>
        <end position="49"/>
    </location>
</feature>
<organism evidence="2">
    <name type="scientific">Chromera velia CCMP2878</name>
    <dbReference type="NCBI Taxonomy" id="1169474"/>
    <lineage>
        <taxon>Eukaryota</taxon>
        <taxon>Sar</taxon>
        <taxon>Alveolata</taxon>
        <taxon>Colpodellida</taxon>
        <taxon>Chromeraceae</taxon>
        <taxon>Chromera</taxon>
    </lineage>
</organism>
<accession>A0A0G4IF78</accession>
<dbReference type="EMBL" id="CDMZ01005927">
    <property type="protein sequence ID" value="CEM55951.1"/>
    <property type="molecule type" value="Genomic_DNA"/>
</dbReference>
<proteinExistence type="predicted"/>
<dbReference type="VEuPathDB" id="CryptoDB:Cvel_13969"/>
<feature type="compositionally biased region" description="Basic and acidic residues" evidence="1">
    <location>
        <begin position="105"/>
        <end position="114"/>
    </location>
</feature>
<gene>
    <name evidence="2" type="ORF">Cvel_13969</name>
</gene>
<reference evidence="2" key="1">
    <citation type="submission" date="2014-11" db="EMBL/GenBank/DDBJ databases">
        <authorList>
            <person name="Otto D Thomas"/>
            <person name="Naeem Raeece"/>
        </authorList>
    </citation>
    <scope>NUCLEOTIDE SEQUENCE</scope>
</reference>
<protein>
    <submittedName>
        <fullName evidence="2">Uncharacterized protein</fullName>
    </submittedName>
</protein>
<name>A0A0G4IF78_9ALVE</name>
<evidence type="ECO:0000256" key="1">
    <source>
        <dbReference type="SAM" id="MobiDB-lite"/>
    </source>
</evidence>
<feature type="region of interest" description="Disordered" evidence="1">
    <location>
        <begin position="1"/>
        <end position="65"/>
    </location>
</feature>
<dbReference type="AlphaFoldDB" id="A0A0G4IF78"/>
<sequence length="310" mass="34186">MDTRTSAHNGGEDGLWEFTPLSRKLMESSTDLTMTSRPQTSPQEPSEASTPFLHSGRNAGPVQPLSHPPQVFDMGDDVNRGVVIPMAPAFPFRMDNPSRTVPKKKVSEDHFSSPDGLHKEEVKLDQLKPFLRSIDTKSTRALDDFEPFSDMYLPPVEPESVLFVFSRTTLFFVDSPASTANLLANCLYMPNRGWEVHTVPEKFSLTAVCNTSPEPVTVEVLFFRSSFEGTKATAMELRRLEGDALAFSRLFCGLKEQVRKAGVLLGSQGKGKGGRVDERGNVNVSAMDTAWDGLLDMPSRDPLSPPIPVL</sequence>
<evidence type="ECO:0000313" key="2">
    <source>
        <dbReference type="EMBL" id="CEM55951.1"/>
    </source>
</evidence>
<feature type="region of interest" description="Disordered" evidence="1">
    <location>
        <begin position="95"/>
        <end position="114"/>
    </location>
</feature>